<keyword evidence="2" id="KW-0677">Repeat</keyword>
<accession>B7Q7U9</accession>
<gene>
    <name evidence="3" type="ORF">IscW_ISCW011306</name>
</gene>
<keyword evidence="1" id="KW-0853">WD repeat</keyword>
<dbReference type="VEuPathDB" id="VectorBase:ISCW011306"/>
<reference evidence="3 5" key="1">
    <citation type="submission" date="2008-03" db="EMBL/GenBank/DDBJ databases">
        <title>Annotation of Ixodes scapularis.</title>
        <authorList>
            <consortium name="Ixodes scapularis Genome Project Consortium"/>
            <person name="Caler E."/>
            <person name="Hannick L.I."/>
            <person name="Bidwell S."/>
            <person name="Joardar V."/>
            <person name="Thiagarajan M."/>
            <person name="Amedeo P."/>
            <person name="Galinsky K.J."/>
            <person name="Schobel S."/>
            <person name="Inman J."/>
            <person name="Hostetler J."/>
            <person name="Miller J."/>
            <person name="Hammond M."/>
            <person name="Megy K."/>
            <person name="Lawson D."/>
            <person name="Kodira C."/>
            <person name="Sutton G."/>
            <person name="Meyer J."/>
            <person name="Hill C.A."/>
            <person name="Birren B."/>
            <person name="Nene V."/>
            <person name="Collins F."/>
            <person name="Alarcon-Chaidez F."/>
            <person name="Wikel S."/>
            <person name="Strausberg R."/>
        </authorList>
    </citation>
    <scope>NUCLEOTIDE SEQUENCE [LARGE SCALE GENOMIC DNA]</scope>
    <source>
        <strain evidence="5">Wikel</strain>
        <strain evidence="3">Wikel colony</strain>
    </source>
</reference>
<dbReference type="InterPro" id="IPR048720">
    <property type="entry name" value="PROPPIN"/>
</dbReference>
<keyword evidence="5" id="KW-1185">Reference proteome</keyword>
<dbReference type="VEuPathDB" id="VectorBase:ISCP_036640"/>
<dbReference type="OrthoDB" id="1667587at2759"/>
<evidence type="ECO:0000256" key="2">
    <source>
        <dbReference type="ARBA" id="ARBA00022737"/>
    </source>
</evidence>
<sequence>MSGFGLAGLLQVTPQASCERHLMVFPAQRCGSVQLVVSVYACSECQIWALFLQGTLIRVFDTFKRTLLVELRRGTDPATLYWFSHMGFLGPYVESQWALAHFTVAAECACVCAFGSASSVFVHIFF</sequence>
<name>B7Q7U9_IXOSC</name>
<evidence type="ECO:0000313" key="5">
    <source>
        <dbReference type="Proteomes" id="UP000001555"/>
    </source>
</evidence>
<reference evidence="4" key="2">
    <citation type="submission" date="2020-05" db="UniProtKB">
        <authorList>
            <consortium name="EnsemblMetazoa"/>
        </authorList>
    </citation>
    <scope>IDENTIFICATION</scope>
    <source>
        <strain evidence="4">wikel</strain>
    </source>
</reference>
<dbReference type="EMBL" id="ABJB010464425">
    <property type="status" value="NOT_ANNOTATED_CDS"/>
    <property type="molecule type" value="Genomic_DNA"/>
</dbReference>
<evidence type="ECO:0000256" key="1">
    <source>
        <dbReference type="ARBA" id="ARBA00022574"/>
    </source>
</evidence>
<dbReference type="STRING" id="6945.B7Q7U9"/>
<dbReference type="EMBL" id="ABJB010789503">
    <property type="status" value="NOT_ANNOTATED_CDS"/>
    <property type="molecule type" value="Genomic_DNA"/>
</dbReference>
<protein>
    <submittedName>
        <fullName evidence="3 4">Uncharacterized protein</fullName>
    </submittedName>
</protein>
<dbReference type="AlphaFoldDB" id="B7Q7U9"/>
<proteinExistence type="predicted"/>
<dbReference type="EMBL" id="ABJB011037241">
    <property type="status" value="NOT_ANNOTATED_CDS"/>
    <property type="molecule type" value="Genomic_DNA"/>
</dbReference>
<organism>
    <name type="scientific">Ixodes scapularis</name>
    <name type="common">Black-legged tick</name>
    <name type="synonym">Deer tick</name>
    <dbReference type="NCBI Taxonomy" id="6945"/>
    <lineage>
        <taxon>Eukaryota</taxon>
        <taxon>Metazoa</taxon>
        <taxon>Ecdysozoa</taxon>
        <taxon>Arthropoda</taxon>
        <taxon>Chelicerata</taxon>
        <taxon>Arachnida</taxon>
        <taxon>Acari</taxon>
        <taxon>Parasitiformes</taxon>
        <taxon>Ixodida</taxon>
        <taxon>Ixodoidea</taxon>
        <taxon>Ixodidae</taxon>
        <taxon>Ixodinae</taxon>
        <taxon>Ixodes</taxon>
    </lineage>
</organism>
<dbReference type="EMBL" id="DS878262">
    <property type="protein sequence ID" value="EEC14921.1"/>
    <property type="molecule type" value="Genomic_DNA"/>
</dbReference>
<dbReference type="EMBL" id="ABJB010402275">
    <property type="status" value="NOT_ANNOTATED_CDS"/>
    <property type="molecule type" value="Genomic_DNA"/>
</dbReference>
<evidence type="ECO:0000313" key="3">
    <source>
        <dbReference type="EMBL" id="EEC14921.1"/>
    </source>
</evidence>
<dbReference type="Proteomes" id="UP000001555">
    <property type="component" value="Unassembled WGS sequence"/>
</dbReference>
<dbReference type="InParanoid" id="B7Q7U9"/>
<dbReference type="PANTHER" id="PTHR11227">
    <property type="entry name" value="WD-REPEAT PROTEIN INTERACTING WITH PHOSPHOINOSIDES WIPI -RELATED"/>
    <property type="match status" value="1"/>
</dbReference>
<evidence type="ECO:0000313" key="4">
    <source>
        <dbReference type="EnsemblMetazoa" id="ISCW011306-PA"/>
    </source>
</evidence>
<dbReference type="PaxDb" id="6945-B7Q7U9"/>
<dbReference type="EnsemblMetazoa" id="ISCW011306-RA">
    <property type="protein sequence ID" value="ISCW011306-PA"/>
    <property type="gene ID" value="ISCW011306"/>
</dbReference>
<dbReference type="HOGENOM" id="CLU_1984025_0_0_1"/>
<dbReference type="EMBL" id="ABJB010828114">
    <property type="status" value="NOT_ANNOTATED_CDS"/>
    <property type="molecule type" value="Genomic_DNA"/>
</dbReference>
<dbReference type="EMBL" id="ABJB010399347">
    <property type="status" value="NOT_ANNOTATED_CDS"/>
    <property type="molecule type" value="Genomic_DNA"/>
</dbReference>